<sequence>MGREGFEPPKLSHLVYSQAPLAAWESPQGADGGTRTRNRLFTKQLLCQLSYVGAVPEKHAQSRRQPEV</sequence>
<dbReference type="AntiFam" id="ANF00012">
    <property type="entry name" value="tRNA translation"/>
</dbReference>
<protein>
    <submittedName>
        <fullName evidence="1">Uncharacterized protein</fullName>
    </submittedName>
</protein>
<dbReference type="AlphaFoldDB" id="I4EN93"/>
<reference evidence="1 2" key="1">
    <citation type="journal article" date="2012" name="ISME J.">
        <title>Nitrification expanded: discovery, physiology and genomics of a nitrite-oxidizing bacterium from the phylum Chloroflexi.</title>
        <authorList>
            <person name="Sorokin D.Y."/>
            <person name="Lucker S."/>
            <person name="Vejmelkova D."/>
            <person name="Kostrikina N.A."/>
            <person name="Kleerebezem R."/>
            <person name="Rijpstra W.I."/>
            <person name="Damste J.S."/>
            <person name="Le Paslier D."/>
            <person name="Muyzer G."/>
            <person name="Wagner M."/>
            <person name="van Loosdrecht M.C."/>
            <person name="Daims H."/>
        </authorList>
    </citation>
    <scope>NUCLEOTIDE SEQUENCE [LARGE SCALE GENOMIC DNA]</scope>
    <source>
        <strain evidence="2">none</strain>
    </source>
</reference>
<dbReference type="EMBL" id="CAGS01000716">
    <property type="protein sequence ID" value="CCF86156.1"/>
    <property type="molecule type" value="Genomic_DNA"/>
</dbReference>
<keyword evidence="2" id="KW-1185">Reference proteome</keyword>
<evidence type="ECO:0000313" key="2">
    <source>
        <dbReference type="Proteomes" id="UP000004221"/>
    </source>
</evidence>
<evidence type="ECO:0000313" key="1">
    <source>
        <dbReference type="EMBL" id="CCF86156.1"/>
    </source>
</evidence>
<dbReference type="Proteomes" id="UP000004221">
    <property type="component" value="Unassembled WGS sequence"/>
</dbReference>
<gene>
    <name evidence="1" type="ORF">NITHO_800002</name>
</gene>
<name>I4EN93_9BACT</name>
<proteinExistence type="predicted"/>
<accession>I4EN93</accession>
<organism evidence="1 2">
    <name type="scientific">Nitrolancea hollandica Lb</name>
    <dbReference type="NCBI Taxonomy" id="1129897"/>
    <lineage>
        <taxon>Bacteria</taxon>
        <taxon>Pseudomonadati</taxon>
        <taxon>Thermomicrobiota</taxon>
        <taxon>Thermomicrobia</taxon>
        <taxon>Sphaerobacterales</taxon>
        <taxon>Sphaerobacterineae</taxon>
        <taxon>Sphaerobacteraceae</taxon>
        <taxon>Nitrolancea</taxon>
    </lineage>
</organism>
<comment type="caution">
    <text evidence="1">The sequence shown here is derived from an EMBL/GenBank/DDBJ whole genome shotgun (WGS) entry which is preliminary data.</text>
</comment>